<dbReference type="SUPFAM" id="SSF51161">
    <property type="entry name" value="Trimeric LpxA-like enzymes"/>
    <property type="match status" value="1"/>
</dbReference>
<dbReference type="Gene3D" id="2.160.10.10">
    <property type="entry name" value="Hexapeptide repeat proteins"/>
    <property type="match status" value="1"/>
</dbReference>
<dbReference type="InterPro" id="IPR001451">
    <property type="entry name" value="Hexapep"/>
</dbReference>
<reference evidence="4 6" key="3">
    <citation type="submission" date="2020-09" db="EMBL/GenBank/DDBJ databases">
        <title>Complete, closed and curated genome sequences of Photobacterium damselae subsp. piscicida isolates from Australia indicate localised evolution and additional plasmid-borne pathogenicity mechanisms.</title>
        <authorList>
            <person name="Baseggio L."/>
            <person name="Silayeva O."/>
            <person name="Buller N."/>
            <person name="Landos M."/>
            <person name="Engelstaedter J."/>
            <person name="Barnes A.C."/>
        </authorList>
    </citation>
    <scope>NUCLEOTIDE SEQUENCE [LARGE SCALE GENOMIC DNA]</scope>
    <source>
        <strain evidence="4 6">AS-16-0540-1</strain>
    </source>
</reference>
<proteinExistence type="inferred from homology"/>
<dbReference type="PANTHER" id="PTHR23416:SF23">
    <property type="entry name" value="ACETYLTRANSFERASE C18B11.09C-RELATED"/>
    <property type="match status" value="1"/>
</dbReference>
<dbReference type="PANTHER" id="PTHR23416">
    <property type="entry name" value="SIALIC ACID SYNTHASE-RELATED"/>
    <property type="match status" value="1"/>
</dbReference>
<dbReference type="InterPro" id="IPR011004">
    <property type="entry name" value="Trimer_LpxA-like_sf"/>
</dbReference>
<dbReference type="GO" id="GO:0008374">
    <property type="term" value="F:O-acyltransferase activity"/>
    <property type="evidence" value="ECO:0007669"/>
    <property type="project" value="TreeGrafter"/>
</dbReference>
<evidence type="ECO:0000313" key="5">
    <source>
        <dbReference type="Proteomes" id="UP000218676"/>
    </source>
</evidence>
<dbReference type="Pfam" id="PF14602">
    <property type="entry name" value="Hexapep_2"/>
    <property type="match status" value="1"/>
</dbReference>
<reference evidence="5" key="2">
    <citation type="submission" date="2017-05" db="EMBL/GenBank/DDBJ databases">
        <title>Whole genome sequence of fish pathogenic bacteria, Photobacterium damselae subsp. piscicida, strain 91-197, isolated from hybrid striped bass (Morone sp.) in USA.</title>
        <authorList>
            <person name="Teru Y."/>
            <person name="Hikima J."/>
            <person name="Kono T."/>
            <person name="Sakai M."/>
            <person name="Takano T."/>
            <person name="Hawke J.P."/>
            <person name="Takeyama H."/>
            <person name="Aoki T."/>
        </authorList>
    </citation>
    <scope>NUCLEOTIDE SEQUENCE [LARGE SCALE GENOMIC DNA]</scope>
    <source>
        <strain evidence="5">91-197</strain>
    </source>
</reference>
<dbReference type="EMBL" id="CP061855">
    <property type="protein sequence ID" value="QOD58771.1"/>
    <property type="molecule type" value="Genomic_DNA"/>
</dbReference>
<dbReference type="CDD" id="cd04647">
    <property type="entry name" value="LbH_MAT_like"/>
    <property type="match status" value="1"/>
</dbReference>
<dbReference type="InterPro" id="IPR051159">
    <property type="entry name" value="Hexapeptide_acetyltransf"/>
</dbReference>
<keyword evidence="2 4" id="KW-0808">Transferase</keyword>
<reference evidence="3" key="1">
    <citation type="journal article" date="2017" name="Genome Announc.">
        <title>Whole-Genome Sequence of Photobacterium damselae subsp. piscicida Strain 91-197, Isolated from Hybrid Striped Bass (Morone sp.) in the United States.</title>
        <authorList>
            <person name="Teru Y."/>
            <person name="Hikima J."/>
            <person name="Kono T."/>
            <person name="Sakai M."/>
            <person name="Takano T."/>
            <person name="Hawke J.P."/>
            <person name="Takeyama H."/>
            <person name="Aoki T."/>
        </authorList>
    </citation>
    <scope>NUCLEOTIDE SEQUENCE</scope>
    <source>
        <strain evidence="3">91-197</strain>
    </source>
</reference>
<dbReference type="Pfam" id="PF00132">
    <property type="entry name" value="Hexapep"/>
    <property type="match status" value="1"/>
</dbReference>
<comment type="similarity">
    <text evidence="1">Belongs to the transferase hexapeptide repeat family.</text>
</comment>
<dbReference type="GO" id="GO:0005829">
    <property type="term" value="C:cytosol"/>
    <property type="evidence" value="ECO:0007669"/>
    <property type="project" value="TreeGrafter"/>
</dbReference>
<organism evidence="3 5">
    <name type="scientific">Photobacterium damsela subsp. piscicida</name>
    <name type="common">Pasteurella piscicida</name>
    <dbReference type="NCBI Taxonomy" id="38294"/>
    <lineage>
        <taxon>Bacteria</taxon>
        <taxon>Pseudomonadati</taxon>
        <taxon>Pseudomonadota</taxon>
        <taxon>Gammaproteobacteria</taxon>
        <taxon>Vibrionales</taxon>
        <taxon>Vibrionaceae</taxon>
        <taxon>Photobacterium</taxon>
    </lineage>
</organism>
<evidence type="ECO:0000256" key="1">
    <source>
        <dbReference type="ARBA" id="ARBA00007274"/>
    </source>
</evidence>
<evidence type="ECO:0000256" key="2">
    <source>
        <dbReference type="ARBA" id="ARBA00022679"/>
    </source>
</evidence>
<evidence type="ECO:0000313" key="4">
    <source>
        <dbReference type="EMBL" id="QOD58771.1"/>
    </source>
</evidence>
<sequence length="227" mass="25353">MWTYRVRSYIKQRNSLFSRCLYSVILTIRDGQLPRMVWGYRPIYLLYQLIKQVWARLVNVIFYLPMLQARLTQFAPRLQLENGFPLIGGPVEITIGQNTCLNGALSIHAHPDTPSKLTIGDNCYLGWQTSIIVGLSVTIGNNVKIAGRTSIHSHAGHNTDNSHRDKTPELGHLTIEDDVWICTSCNIVKPVLIGRGSVIASGCVVTHDVPPNVLFAGNPGRVIRQLK</sequence>
<gene>
    <name evidence="4" type="ORF">IC627_18560</name>
    <name evidence="3" type="ORF">PDPUS_2_01488</name>
</gene>
<evidence type="ECO:0000313" key="3">
    <source>
        <dbReference type="EMBL" id="BAX56073.1"/>
    </source>
</evidence>
<evidence type="ECO:0000313" key="6">
    <source>
        <dbReference type="Proteomes" id="UP000516656"/>
    </source>
</evidence>
<dbReference type="RefSeq" id="WP_044178026.1">
    <property type="nucleotide sequence ID" value="NZ_AP018046.1"/>
</dbReference>
<name>A0A1Q9GZ31_PHODP</name>
<dbReference type="AlphaFoldDB" id="A0A1Q9GZ31"/>
<dbReference type="EMBL" id="AP018046">
    <property type="protein sequence ID" value="BAX56073.1"/>
    <property type="molecule type" value="Genomic_DNA"/>
</dbReference>
<dbReference type="Proteomes" id="UP000516656">
    <property type="component" value="Chromosome 2"/>
</dbReference>
<dbReference type="Proteomes" id="UP000218676">
    <property type="component" value="Chromosome 2"/>
</dbReference>
<accession>A0A1Q9GZ31</accession>
<protein>
    <submittedName>
        <fullName evidence="4">Acyltransferase</fullName>
    </submittedName>
    <submittedName>
        <fullName evidence="3">Galactoside O-acetyltransferase</fullName>
    </submittedName>
</protein>
<keyword evidence="4" id="KW-0012">Acyltransferase</keyword>